<evidence type="ECO:0000313" key="1">
    <source>
        <dbReference type="EMBL" id="MEV0362877.1"/>
    </source>
</evidence>
<keyword evidence="2" id="KW-1185">Reference proteome</keyword>
<comment type="caution">
    <text evidence="1">The sequence shown here is derived from an EMBL/GenBank/DDBJ whole genome shotgun (WGS) entry which is preliminary data.</text>
</comment>
<dbReference type="RefSeq" id="WP_063130722.1">
    <property type="nucleotide sequence ID" value="NZ_JBFAIH010000003.1"/>
</dbReference>
<dbReference type="Proteomes" id="UP001551658">
    <property type="component" value="Unassembled WGS sequence"/>
</dbReference>
<proteinExistence type="predicted"/>
<organism evidence="1 2">
    <name type="scientific">Nocardia fusca</name>
    <dbReference type="NCBI Taxonomy" id="941183"/>
    <lineage>
        <taxon>Bacteria</taxon>
        <taxon>Bacillati</taxon>
        <taxon>Actinomycetota</taxon>
        <taxon>Actinomycetes</taxon>
        <taxon>Mycobacteriales</taxon>
        <taxon>Nocardiaceae</taxon>
        <taxon>Nocardia</taxon>
    </lineage>
</organism>
<gene>
    <name evidence="1" type="ORF">AB0H72_09245</name>
</gene>
<sequence length="83" mass="9370">MYCAGPDFAAPGRNDRATWSVVAAVLSAGVRYDGYDSCGCGRDRKFRPRTRAELRARREYAARHELPLADALSRRDPWRASPR</sequence>
<accession>A0ABV3F599</accession>
<dbReference type="EMBL" id="JBFAIH010000003">
    <property type="protein sequence ID" value="MEV0362877.1"/>
    <property type="molecule type" value="Genomic_DNA"/>
</dbReference>
<name>A0ABV3F599_9NOCA</name>
<reference evidence="1 2" key="1">
    <citation type="submission" date="2024-06" db="EMBL/GenBank/DDBJ databases">
        <title>The Natural Products Discovery Center: Release of the First 8490 Sequenced Strains for Exploring Actinobacteria Biosynthetic Diversity.</title>
        <authorList>
            <person name="Kalkreuter E."/>
            <person name="Kautsar S.A."/>
            <person name="Yang D."/>
            <person name="Bader C.D."/>
            <person name="Teijaro C.N."/>
            <person name="Fluegel L."/>
            <person name="Davis C.M."/>
            <person name="Simpson J.R."/>
            <person name="Lauterbach L."/>
            <person name="Steele A.D."/>
            <person name="Gui C."/>
            <person name="Meng S."/>
            <person name="Li G."/>
            <person name="Viehrig K."/>
            <person name="Ye F."/>
            <person name="Su P."/>
            <person name="Kiefer A.F."/>
            <person name="Nichols A."/>
            <person name="Cepeda A.J."/>
            <person name="Yan W."/>
            <person name="Fan B."/>
            <person name="Jiang Y."/>
            <person name="Adhikari A."/>
            <person name="Zheng C.-J."/>
            <person name="Schuster L."/>
            <person name="Cowan T.M."/>
            <person name="Smanski M.J."/>
            <person name="Chevrette M.G."/>
            <person name="De Carvalho L.P.S."/>
            <person name="Shen B."/>
        </authorList>
    </citation>
    <scope>NUCLEOTIDE SEQUENCE [LARGE SCALE GENOMIC DNA]</scope>
    <source>
        <strain evidence="1 2">NPDC050671</strain>
    </source>
</reference>
<protein>
    <submittedName>
        <fullName evidence="1">Uncharacterized protein</fullName>
    </submittedName>
</protein>
<evidence type="ECO:0000313" key="2">
    <source>
        <dbReference type="Proteomes" id="UP001551658"/>
    </source>
</evidence>